<evidence type="ECO:0000256" key="3">
    <source>
        <dbReference type="ARBA" id="ARBA00022475"/>
    </source>
</evidence>
<dbReference type="PANTHER" id="PTHR34296:SF2">
    <property type="entry name" value="ABC TRANSPORTER GUANOSINE-BINDING PROTEIN NUPN"/>
    <property type="match status" value="1"/>
</dbReference>
<dbReference type="EMBL" id="JBHSRD010000004">
    <property type="protein sequence ID" value="MFC6008091.1"/>
    <property type="molecule type" value="Genomic_DNA"/>
</dbReference>
<dbReference type="InterPro" id="IPR050957">
    <property type="entry name" value="BMP_lipoprotein"/>
</dbReference>
<comment type="caution">
    <text evidence="9">The sequence shown here is derived from an EMBL/GenBank/DDBJ whole genome shotgun (WGS) entry which is preliminary data.</text>
</comment>
<evidence type="ECO:0000313" key="9">
    <source>
        <dbReference type="EMBL" id="MFC6008091.1"/>
    </source>
</evidence>
<keyword evidence="10" id="KW-1185">Reference proteome</keyword>
<name>A0ABW1JFG8_9ACTN</name>
<feature type="chain" id="PRO_5045614402" evidence="7">
    <location>
        <begin position="25"/>
        <end position="354"/>
    </location>
</feature>
<evidence type="ECO:0000256" key="2">
    <source>
        <dbReference type="ARBA" id="ARBA00008610"/>
    </source>
</evidence>
<keyword evidence="6" id="KW-0449">Lipoprotein</keyword>
<evidence type="ECO:0000256" key="7">
    <source>
        <dbReference type="SAM" id="SignalP"/>
    </source>
</evidence>
<dbReference type="CDD" id="cd06354">
    <property type="entry name" value="PBP1_PrnA-like"/>
    <property type="match status" value="1"/>
</dbReference>
<feature type="signal peptide" evidence="7">
    <location>
        <begin position="1"/>
        <end position="24"/>
    </location>
</feature>
<dbReference type="InterPro" id="IPR028082">
    <property type="entry name" value="Peripla_BP_I"/>
</dbReference>
<evidence type="ECO:0000256" key="6">
    <source>
        <dbReference type="ARBA" id="ARBA00023288"/>
    </source>
</evidence>
<dbReference type="PROSITE" id="PS51257">
    <property type="entry name" value="PROKAR_LIPOPROTEIN"/>
    <property type="match status" value="1"/>
</dbReference>
<comment type="subcellular location">
    <subcellularLocation>
        <location evidence="1">Cell membrane</location>
        <topology evidence="1">Lipid-anchor</topology>
    </subcellularLocation>
</comment>
<evidence type="ECO:0000256" key="4">
    <source>
        <dbReference type="ARBA" id="ARBA00022729"/>
    </source>
</evidence>
<dbReference type="SUPFAM" id="SSF53822">
    <property type="entry name" value="Periplasmic binding protein-like I"/>
    <property type="match status" value="1"/>
</dbReference>
<keyword evidence="4 7" id="KW-0732">Signal</keyword>
<dbReference type="PANTHER" id="PTHR34296">
    <property type="entry name" value="TRANSCRIPTIONAL ACTIVATOR PROTEIN MED"/>
    <property type="match status" value="1"/>
</dbReference>
<comment type="similarity">
    <text evidence="2">Belongs to the BMP lipoprotein family.</text>
</comment>
<feature type="domain" description="ABC transporter substrate-binding protein PnrA-like" evidence="8">
    <location>
        <begin position="53"/>
        <end position="351"/>
    </location>
</feature>
<sequence>MKETPLRRVMKIVAVTSVAALALAACGSSDDTSSSGSTSSSTKSALKVGLAYDIGGRGDQSFNDAAAAGLDKAKSDLGVTAQEAEATTGESESAKEDRLRTLAQAGYNPVVAVGFAYAGAVDKVAAEFPDAKFAIVDSAKGDKTPANVTSLLFAENEGSYLVGVIAAKKSKSGNIGFIGGVQVPLIQKFEAGYVAGAKSVNPDIKIQVKYLTQPPDFSGFSDPAKGKTAAQGQLDAGADVIYAAAGGSGGGVFEACKAAGASAIGVDSDQALTADASVRDVIISSMLKKVDVAVFDFIKANQDGTVKGGDQVYDLKKGGVDYATTGGHVDDIKADVDKAKQDIIDGKITVPTTP</sequence>
<dbReference type="Proteomes" id="UP001596189">
    <property type="component" value="Unassembled WGS sequence"/>
</dbReference>
<dbReference type="Pfam" id="PF02608">
    <property type="entry name" value="Bmp"/>
    <property type="match status" value="1"/>
</dbReference>
<evidence type="ECO:0000313" key="10">
    <source>
        <dbReference type="Proteomes" id="UP001596189"/>
    </source>
</evidence>
<organism evidence="9 10">
    <name type="scientific">Angustibacter luteus</name>
    <dbReference type="NCBI Taxonomy" id="658456"/>
    <lineage>
        <taxon>Bacteria</taxon>
        <taxon>Bacillati</taxon>
        <taxon>Actinomycetota</taxon>
        <taxon>Actinomycetes</taxon>
        <taxon>Kineosporiales</taxon>
        <taxon>Kineosporiaceae</taxon>
    </lineage>
</organism>
<dbReference type="RefSeq" id="WP_345715215.1">
    <property type="nucleotide sequence ID" value="NZ_JBHSRD010000004.1"/>
</dbReference>
<protein>
    <submittedName>
        <fullName evidence="9">BMP family protein</fullName>
    </submittedName>
</protein>
<proteinExistence type="inferred from homology"/>
<keyword evidence="3" id="KW-1003">Cell membrane</keyword>
<dbReference type="InterPro" id="IPR003760">
    <property type="entry name" value="PnrA-like"/>
</dbReference>
<evidence type="ECO:0000256" key="5">
    <source>
        <dbReference type="ARBA" id="ARBA00023136"/>
    </source>
</evidence>
<accession>A0ABW1JFG8</accession>
<gene>
    <name evidence="9" type="ORF">ACFQDO_13230</name>
</gene>
<evidence type="ECO:0000256" key="1">
    <source>
        <dbReference type="ARBA" id="ARBA00004193"/>
    </source>
</evidence>
<reference evidence="10" key="1">
    <citation type="journal article" date="2019" name="Int. J. Syst. Evol. Microbiol.">
        <title>The Global Catalogue of Microorganisms (GCM) 10K type strain sequencing project: providing services to taxonomists for standard genome sequencing and annotation.</title>
        <authorList>
            <consortium name="The Broad Institute Genomics Platform"/>
            <consortium name="The Broad Institute Genome Sequencing Center for Infectious Disease"/>
            <person name="Wu L."/>
            <person name="Ma J."/>
        </authorList>
    </citation>
    <scope>NUCLEOTIDE SEQUENCE [LARGE SCALE GENOMIC DNA]</scope>
    <source>
        <strain evidence="10">KACC 14249</strain>
    </source>
</reference>
<dbReference type="Gene3D" id="3.40.50.2300">
    <property type="match status" value="2"/>
</dbReference>
<evidence type="ECO:0000259" key="8">
    <source>
        <dbReference type="Pfam" id="PF02608"/>
    </source>
</evidence>
<keyword evidence="5" id="KW-0472">Membrane</keyword>